<gene>
    <name evidence="2" type="ORF">ACFSRZ_05905</name>
</gene>
<name>A0ABW5LRH5_9FLAO</name>
<evidence type="ECO:0000313" key="3">
    <source>
        <dbReference type="Proteomes" id="UP001597508"/>
    </source>
</evidence>
<comment type="caution">
    <text evidence="2">The sequence shown here is derived from an EMBL/GenBank/DDBJ whole genome shotgun (WGS) entry which is preliminary data.</text>
</comment>
<reference evidence="3" key="1">
    <citation type="journal article" date="2019" name="Int. J. Syst. Evol. Microbiol.">
        <title>The Global Catalogue of Microorganisms (GCM) 10K type strain sequencing project: providing services to taxonomists for standard genome sequencing and annotation.</title>
        <authorList>
            <consortium name="The Broad Institute Genomics Platform"/>
            <consortium name="The Broad Institute Genome Sequencing Center for Infectious Disease"/>
            <person name="Wu L."/>
            <person name="Ma J."/>
        </authorList>
    </citation>
    <scope>NUCLEOTIDE SEQUENCE [LARGE SCALE GENOMIC DNA]</scope>
    <source>
        <strain evidence="3">KCTC 52127</strain>
    </source>
</reference>
<keyword evidence="1" id="KW-0472">Membrane</keyword>
<feature type="transmembrane region" description="Helical" evidence="1">
    <location>
        <begin position="7"/>
        <end position="28"/>
    </location>
</feature>
<keyword evidence="1" id="KW-0812">Transmembrane</keyword>
<dbReference type="EMBL" id="JBHULH010000003">
    <property type="protein sequence ID" value="MFD2566896.1"/>
    <property type="molecule type" value="Genomic_DNA"/>
</dbReference>
<keyword evidence="1" id="KW-1133">Transmembrane helix</keyword>
<keyword evidence="3" id="KW-1185">Reference proteome</keyword>
<evidence type="ECO:0000313" key="2">
    <source>
        <dbReference type="EMBL" id="MFD2566896.1"/>
    </source>
</evidence>
<evidence type="ECO:0008006" key="4">
    <source>
        <dbReference type="Google" id="ProtNLM"/>
    </source>
</evidence>
<evidence type="ECO:0000256" key="1">
    <source>
        <dbReference type="SAM" id="Phobius"/>
    </source>
</evidence>
<dbReference type="RefSeq" id="WP_379665606.1">
    <property type="nucleotide sequence ID" value="NZ_JBHULH010000003.1"/>
</dbReference>
<dbReference type="Proteomes" id="UP001597508">
    <property type="component" value="Unassembled WGS sequence"/>
</dbReference>
<sequence>MKRKLTILYNTFSFFLVIPILLIVKLLFSIDINIGFIIGWIIAFIISKFWIEPLYVDHLTIDNSKLKIVFTTPFLKKGFVEYDICTTSNFSIKKKNFFTKYSRIRFYVDGKRESFVFLKMDEEDIMHKVGILKQKKELLHSF</sequence>
<proteinExistence type="predicted"/>
<organism evidence="2 3">
    <name type="scientific">Pseudotenacibaculum haliotis</name>
    <dbReference type="NCBI Taxonomy" id="1862138"/>
    <lineage>
        <taxon>Bacteria</taxon>
        <taxon>Pseudomonadati</taxon>
        <taxon>Bacteroidota</taxon>
        <taxon>Flavobacteriia</taxon>
        <taxon>Flavobacteriales</taxon>
        <taxon>Flavobacteriaceae</taxon>
        <taxon>Pseudotenacibaculum</taxon>
    </lineage>
</organism>
<accession>A0ABW5LRH5</accession>
<protein>
    <recommendedName>
        <fullName evidence="4">PH domain-containing protein</fullName>
    </recommendedName>
</protein>
<feature type="transmembrane region" description="Helical" evidence="1">
    <location>
        <begin position="34"/>
        <end position="51"/>
    </location>
</feature>